<keyword evidence="2" id="KW-1185">Reference proteome</keyword>
<sequence length="122" mass="14350">MKLQRKSPSSSYEGTYGTRYYWQMFLRISHNEHEINLLLEITPREKCDAGVRVMGPFKQAKRHRFKKVGSSLKMALNQQVPRLNLSDNLVDYFTDRRNTQSRNLIDSDVVYSQCLANDVLRH</sequence>
<reference evidence="1" key="1">
    <citation type="submission" date="2020-08" db="EMBL/GenBank/DDBJ databases">
        <title>Multicomponent nature underlies the extraordinary mechanical properties of spider dragline silk.</title>
        <authorList>
            <person name="Kono N."/>
            <person name="Nakamura H."/>
            <person name="Mori M."/>
            <person name="Yoshida Y."/>
            <person name="Ohtoshi R."/>
            <person name="Malay A.D."/>
            <person name="Moran D.A.P."/>
            <person name="Tomita M."/>
            <person name="Numata K."/>
            <person name="Arakawa K."/>
        </authorList>
    </citation>
    <scope>NUCLEOTIDE SEQUENCE</scope>
</reference>
<evidence type="ECO:0000313" key="2">
    <source>
        <dbReference type="Proteomes" id="UP000887013"/>
    </source>
</evidence>
<protein>
    <submittedName>
        <fullName evidence="1">Uncharacterized protein</fullName>
    </submittedName>
</protein>
<dbReference type="AlphaFoldDB" id="A0A8X6MAN6"/>
<accession>A0A8X6MAN6</accession>
<gene>
    <name evidence="1" type="ORF">NPIL_115091</name>
</gene>
<organism evidence="1 2">
    <name type="scientific">Nephila pilipes</name>
    <name type="common">Giant wood spider</name>
    <name type="synonym">Nephila maculata</name>
    <dbReference type="NCBI Taxonomy" id="299642"/>
    <lineage>
        <taxon>Eukaryota</taxon>
        <taxon>Metazoa</taxon>
        <taxon>Ecdysozoa</taxon>
        <taxon>Arthropoda</taxon>
        <taxon>Chelicerata</taxon>
        <taxon>Arachnida</taxon>
        <taxon>Araneae</taxon>
        <taxon>Araneomorphae</taxon>
        <taxon>Entelegynae</taxon>
        <taxon>Araneoidea</taxon>
        <taxon>Nephilidae</taxon>
        <taxon>Nephila</taxon>
    </lineage>
</organism>
<name>A0A8X6MAN6_NEPPI</name>
<evidence type="ECO:0000313" key="1">
    <source>
        <dbReference type="EMBL" id="GFS39841.1"/>
    </source>
</evidence>
<dbReference type="Proteomes" id="UP000887013">
    <property type="component" value="Unassembled WGS sequence"/>
</dbReference>
<proteinExistence type="predicted"/>
<dbReference type="EMBL" id="BMAW01089438">
    <property type="protein sequence ID" value="GFS39841.1"/>
    <property type="molecule type" value="Genomic_DNA"/>
</dbReference>
<comment type="caution">
    <text evidence="1">The sequence shown here is derived from an EMBL/GenBank/DDBJ whole genome shotgun (WGS) entry which is preliminary data.</text>
</comment>